<gene>
    <name evidence="7" type="ORF">TPSB3V08_LOCUS1128</name>
</gene>
<dbReference type="FunFam" id="1.10.472.10:FF:000003">
    <property type="entry name" value="G1/S-specific cyclin-D2"/>
    <property type="match status" value="1"/>
</dbReference>
<feature type="compositionally biased region" description="Polar residues" evidence="5">
    <location>
        <begin position="214"/>
        <end position="224"/>
    </location>
</feature>
<evidence type="ECO:0000256" key="5">
    <source>
        <dbReference type="SAM" id="MobiDB-lite"/>
    </source>
</evidence>
<name>A0A7R9CLT3_TIMPO</name>
<dbReference type="InterPro" id="IPR006671">
    <property type="entry name" value="Cyclin_N"/>
</dbReference>
<feature type="region of interest" description="Disordered" evidence="5">
    <location>
        <begin position="207"/>
        <end position="231"/>
    </location>
</feature>
<keyword evidence="1" id="KW-0132">Cell division</keyword>
<comment type="similarity">
    <text evidence="4">Belongs to the cyclin family.</text>
</comment>
<dbReference type="PROSITE" id="PS00292">
    <property type="entry name" value="CYCLINS"/>
    <property type="match status" value="1"/>
</dbReference>
<dbReference type="Gene3D" id="1.10.472.10">
    <property type="entry name" value="Cyclin-like"/>
    <property type="match status" value="1"/>
</dbReference>
<dbReference type="InterPro" id="IPR039361">
    <property type="entry name" value="Cyclin"/>
</dbReference>
<evidence type="ECO:0000313" key="7">
    <source>
        <dbReference type="EMBL" id="CAD7397403.1"/>
    </source>
</evidence>
<keyword evidence="2 4" id="KW-0195">Cyclin</keyword>
<dbReference type="GO" id="GO:0000278">
    <property type="term" value="P:mitotic cell cycle"/>
    <property type="evidence" value="ECO:0007669"/>
    <property type="project" value="UniProtKB-ARBA"/>
</dbReference>
<dbReference type="InterPro" id="IPR048258">
    <property type="entry name" value="Cyclins_cyclin-box"/>
</dbReference>
<dbReference type="InterPro" id="IPR036915">
    <property type="entry name" value="Cyclin-like_sf"/>
</dbReference>
<evidence type="ECO:0000259" key="6">
    <source>
        <dbReference type="SMART" id="SM00385"/>
    </source>
</evidence>
<organism evidence="7">
    <name type="scientific">Timema poppense</name>
    <name type="common">Walking stick</name>
    <dbReference type="NCBI Taxonomy" id="170557"/>
    <lineage>
        <taxon>Eukaryota</taxon>
        <taxon>Metazoa</taxon>
        <taxon>Ecdysozoa</taxon>
        <taxon>Arthropoda</taxon>
        <taxon>Hexapoda</taxon>
        <taxon>Insecta</taxon>
        <taxon>Pterygota</taxon>
        <taxon>Neoptera</taxon>
        <taxon>Polyneoptera</taxon>
        <taxon>Phasmatodea</taxon>
        <taxon>Timematodea</taxon>
        <taxon>Timematoidea</taxon>
        <taxon>Timematidae</taxon>
        <taxon>Timema</taxon>
    </lineage>
</organism>
<keyword evidence="3" id="KW-0131">Cell cycle</keyword>
<feature type="domain" description="Cyclin-like" evidence="6">
    <location>
        <begin position="62"/>
        <end position="146"/>
    </location>
</feature>
<evidence type="ECO:0000256" key="1">
    <source>
        <dbReference type="ARBA" id="ARBA00022618"/>
    </source>
</evidence>
<sequence>MDLLCVERLTDSQFAINDKVIFKDMRVLRNLLDLEPKYIPPCNYFGTVQKDIQPFMRKVVATWMSEVCEEQRCEDQVFPLAVNFLDRFLCRCSISRRQLQLTAAVSLLLASKIRQCHALSVDLLCFYTDHSITPDEMRSWELLFLSRLKWNIAAVTGFDYVDHVLQRVAWGENNPVVRRHAHTLVSVCYTGIGKVELEEVNPHLRGGRVENHLGKNTRNSSPVRDSNLDLPVLSSRAQHDKRVS</sequence>
<dbReference type="SMART" id="SM00385">
    <property type="entry name" value="CYCLIN"/>
    <property type="match status" value="1"/>
</dbReference>
<dbReference type="GO" id="GO:0051301">
    <property type="term" value="P:cell division"/>
    <property type="evidence" value="ECO:0007669"/>
    <property type="project" value="UniProtKB-KW"/>
</dbReference>
<protein>
    <recommendedName>
        <fullName evidence="6">Cyclin-like domain-containing protein</fullName>
    </recommendedName>
</protein>
<dbReference type="InterPro" id="IPR013763">
    <property type="entry name" value="Cyclin-like_dom"/>
</dbReference>
<reference evidence="7" key="1">
    <citation type="submission" date="2020-11" db="EMBL/GenBank/DDBJ databases">
        <authorList>
            <person name="Tran Van P."/>
        </authorList>
    </citation>
    <scope>NUCLEOTIDE SEQUENCE</scope>
</reference>
<accession>A0A7R9CLT3</accession>
<dbReference type="EMBL" id="OD000389">
    <property type="protein sequence ID" value="CAD7397403.1"/>
    <property type="molecule type" value="Genomic_DNA"/>
</dbReference>
<evidence type="ECO:0000256" key="3">
    <source>
        <dbReference type="ARBA" id="ARBA00023306"/>
    </source>
</evidence>
<dbReference type="PANTHER" id="PTHR10177">
    <property type="entry name" value="CYCLINS"/>
    <property type="match status" value="1"/>
</dbReference>
<dbReference type="Pfam" id="PF00134">
    <property type="entry name" value="Cyclin_N"/>
    <property type="match status" value="1"/>
</dbReference>
<dbReference type="SUPFAM" id="SSF47954">
    <property type="entry name" value="Cyclin-like"/>
    <property type="match status" value="1"/>
</dbReference>
<evidence type="ECO:0000256" key="2">
    <source>
        <dbReference type="ARBA" id="ARBA00023127"/>
    </source>
</evidence>
<evidence type="ECO:0000256" key="4">
    <source>
        <dbReference type="RuleBase" id="RU000383"/>
    </source>
</evidence>
<proteinExistence type="inferred from homology"/>
<dbReference type="AlphaFoldDB" id="A0A7R9CLT3"/>